<protein>
    <submittedName>
        <fullName evidence="3">Receptor-like cytosolic serine/threonine-protein kinase RBK2</fullName>
    </submittedName>
</protein>
<dbReference type="Gene3D" id="1.10.510.10">
    <property type="entry name" value="Transferase(Phosphotransferase) domain 1"/>
    <property type="match status" value="1"/>
</dbReference>
<keyword evidence="4" id="KW-1185">Reference proteome</keyword>
<dbReference type="GO" id="GO:0004672">
    <property type="term" value="F:protein kinase activity"/>
    <property type="evidence" value="ECO:0007669"/>
    <property type="project" value="InterPro"/>
</dbReference>
<dbReference type="Proteomes" id="UP000257109">
    <property type="component" value="Unassembled WGS sequence"/>
</dbReference>
<dbReference type="AlphaFoldDB" id="A0A371GDJ4"/>
<dbReference type="PANTHER" id="PTHR47987">
    <property type="entry name" value="OS08G0249100 PROTEIN"/>
    <property type="match status" value="1"/>
</dbReference>
<sequence>MTHWKPLFVSMGITDDLLYLHENCHKRIIHRDIKVEDILLIENFQNGYKNHELTIMYQNLKAHLEIINKGRALNHLQQSIVNQFNDRLLFCSSRIAARLFFPFRKRPDTDTTMSSPSHQAKERRQRCPGKG</sequence>
<organism evidence="3 4">
    <name type="scientific">Mucuna pruriens</name>
    <name type="common">Velvet bean</name>
    <name type="synonym">Dolichos pruriens</name>
    <dbReference type="NCBI Taxonomy" id="157652"/>
    <lineage>
        <taxon>Eukaryota</taxon>
        <taxon>Viridiplantae</taxon>
        <taxon>Streptophyta</taxon>
        <taxon>Embryophyta</taxon>
        <taxon>Tracheophyta</taxon>
        <taxon>Spermatophyta</taxon>
        <taxon>Magnoliopsida</taxon>
        <taxon>eudicotyledons</taxon>
        <taxon>Gunneridae</taxon>
        <taxon>Pentapetalae</taxon>
        <taxon>rosids</taxon>
        <taxon>fabids</taxon>
        <taxon>Fabales</taxon>
        <taxon>Fabaceae</taxon>
        <taxon>Papilionoideae</taxon>
        <taxon>50 kb inversion clade</taxon>
        <taxon>NPAAA clade</taxon>
        <taxon>indigoferoid/millettioid clade</taxon>
        <taxon>Phaseoleae</taxon>
        <taxon>Mucuna</taxon>
    </lineage>
</organism>
<feature type="region of interest" description="Disordered" evidence="1">
    <location>
        <begin position="106"/>
        <end position="131"/>
    </location>
</feature>
<dbReference type="SUPFAM" id="SSF56112">
    <property type="entry name" value="Protein kinase-like (PK-like)"/>
    <property type="match status" value="1"/>
</dbReference>
<gene>
    <name evidence="3" type="primary">RBK2</name>
    <name evidence="3" type="ORF">CR513_29763</name>
</gene>
<dbReference type="PANTHER" id="PTHR47987:SF14">
    <property type="entry name" value="RECEPTOR-LIKE CYTOSOLIC SERINE_THREONINE-PROTEIN KINASE RBK2"/>
    <property type="match status" value="1"/>
</dbReference>
<feature type="non-terminal residue" evidence="3">
    <location>
        <position position="1"/>
    </location>
</feature>
<reference evidence="3" key="1">
    <citation type="submission" date="2018-05" db="EMBL/GenBank/DDBJ databases">
        <title>Draft genome of Mucuna pruriens seed.</title>
        <authorList>
            <person name="Nnadi N.E."/>
            <person name="Vos R."/>
            <person name="Hasami M.H."/>
            <person name="Devisetty U.K."/>
            <person name="Aguiy J.C."/>
        </authorList>
    </citation>
    <scope>NUCLEOTIDE SEQUENCE [LARGE SCALE GENOMIC DNA]</scope>
    <source>
        <strain evidence="3">JCA_2017</strain>
    </source>
</reference>
<dbReference type="InterPro" id="IPR000719">
    <property type="entry name" value="Prot_kinase_dom"/>
</dbReference>
<feature type="domain" description="Protein kinase" evidence="2">
    <location>
        <begin position="1"/>
        <end position="131"/>
    </location>
</feature>
<evidence type="ECO:0000256" key="1">
    <source>
        <dbReference type="SAM" id="MobiDB-lite"/>
    </source>
</evidence>
<dbReference type="STRING" id="157652.A0A371GDJ4"/>
<evidence type="ECO:0000313" key="3">
    <source>
        <dbReference type="EMBL" id="RDX88617.1"/>
    </source>
</evidence>
<dbReference type="GO" id="GO:0005524">
    <property type="term" value="F:ATP binding"/>
    <property type="evidence" value="ECO:0007669"/>
    <property type="project" value="InterPro"/>
</dbReference>
<feature type="compositionally biased region" description="Basic residues" evidence="1">
    <location>
        <begin position="121"/>
        <end position="131"/>
    </location>
</feature>
<evidence type="ECO:0000313" key="4">
    <source>
        <dbReference type="Proteomes" id="UP000257109"/>
    </source>
</evidence>
<dbReference type="OrthoDB" id="2015071at2759"/>
<dbReference type="InterPro" id="IPR046958">
    <property type="entry name" value="RBK1/2/STUNTED"/>
</dbReference>
<proteinExistence type="predicted"/>
<dbReference type="InterPro" id="IPR011009">
    <property type="entry name" value="Kinase-like_dom_sf"/>
</dbReference>
<accession>A0A371GDJ4</accession>
<comment type="caution">
    <text evidence="3">The sequence shown here is derived from an EMBL/GenBank/DDBJ whole genome shotgun (WGS) entry which is preliminary data.</text>
</comment>
<dbReference type="PROSITE" id="PS50011">
    <property type="entry name" value="PROTEIN_KINASE_DOM"/>
    <property type="match status" value="1"/>
</dbReference>
<dbReference type="EMBL" id="QJKJ01005893">
    <property type="protein sequence ID" value="RDX88617.1"/>
    <property type="molecule type" value="Genomic_DNA"/>
</dbReference>
<evidence type="ECO:0000259" key="2">
    <source>
        <dbReference type="PROSITE" id="PS50011"/>
    </source>
</evidence>
<name>A0A371GDJ4_MUCPR</name>